<evidence type="ECO:0000256" key="5">
    <source>
        <dbReference type="ARBA" id="ARBA00023136"/>
    </source>
</evidence>
<evidence type="ECO:0000256" key="4">
    <source>
        <dbReference type="ARBA" id="ARBA00022989"/>
    </source>
</evidence>
<feature type="transmembrane region" description="Helical" evidence="6">
    <location>
        <begin position="125"/>
        <end position="145"/>
    </location>
</feature>
<dbReference type="Proteomes" id="UP000198968">
    <property type="component" value="Unassembled WGS sequence"/>
</dbReference>
<reference evidence="9" key="1">
    <citation type="submission" date="2016-10" db="EMBL/GenBank/DDBJ databases">
        <authorList>
            <person name="Varghese N."/>
            <person name="Submissions S."/>
        </authorList>
    </citation>
    <scope>NUCLEOTIDE SEQUENCE [LARGE SCALE GENOMIC DNA]</scope>
    <source>
        <strain evidence="9">OV426</strain>
    </source>
</reference>
<evidence type="ECO:0000313" key="8">
    <source>
        <dbReference type="EMBL" id="SFN20879.1"/>
    </source>
</evidence>
<gene>
    <name evidence="8" type="ORF">SAMN05428971_0522</name>
</gene>
<evidence type="ECO:0000259" key="7">
    <source>
        <dbReference type="Pfam" id="PF00884"/>
    </source>
</evidence>
<dbReference type="SUPFAM" id="SSF53649">
    <property type="entry name" value="Alkaline phosphatase-like"/>
    <property type="match status" value="1"/>
</dbReference>
<keyword evidence="2" id="KW-1003">Cell membrane</keyword>
<proteinExistence type="predicted"/>
<accession>A0A1I4X6Q7</accession>
<name>A0A1I4X6Q7_9GAMM</name>
<dbReference type="GO" id="GO:0005886">
    <property type="term" value="C:plasma membrane"/>
    <property type="evidence" value="ECO:0007669"/>
    <property type="project" value="UniProtKB-SubCell"/>
</dbReference>
<keyword evidence="9" id="KW-1185">Reference proteome</keyword>
<dbReference type="InterPro" id="IPR050448">
    <property type="entry name" value="OpgB/LTA_synthase_biosynth"/>
</dbReference>
<evidence type="ECO:0000256" key="3">
    <source>
        <dbReference type="ARBA" id="ARBA00022692"/>
    </source>
</evidence>
<evidence type="ECO:0000313" key="9">
    <source>
        <dbReference type="Proteomes" id="UP000198968"/>
    </source>
</evidence>
<dbReference type="PANTHER" id="PTHR47371:SF3">
    <property type="entry name" value="PHOSPHOGLYCEROL TRANSFERASE I"/>
    <property type="match status" value="1"/>
</dbReference>
<organism evidence="8 9">
    <name type="scientific">Candidatus Pantoea varia</name>
    <dbReference type="NCBI Taxonomy" id="1881036"/>
    <lineage>
        <taxon>Bacteria</taxon>
        <taxon>Pseudomonadati</taxon>
        <taxon>Pseudomonadota</taxon>
        <taxon>Gammaproteobacteria</taxon>
        <taxon>Enterobacterales</taxon>
        <taxon>Erwiniaceae</taxon>
        <taxon>Pantoea</taxon>
    </lineage>
</organism>
<dbReference type="Gene3D" id="3.40.720.10">
    <property type="entry name" value="Alkaline Phosphatase, subunit A"/>
    <property type="match status" value="1"/>
</dbReference>
<dbReference type="Pfam" id="PF00884">
    <property type="entry name" value="Sulfatase"/>
    <property type="match status" value="1"/>
</dbReference>
<feature type="domain" description="Sulfatase N-terminal" evidence="7">
    <location>
        <begin position="247"/>
        <end position="530"/>
    </location>
</feature>
<evidence type="ECO:0000256" key="2">
    <source>
        <dbReference type="ARBA" id="ARBA00022475"/>
    </source>
</evidence>
<dbReference type="InterPro" id="IPR000917">
    <property type="entry name" value="Sulfatase_N"/>
</dbReference>
<sequence length="601" mass="69206">MFMGVHTNSHRHYNILTYIYIIFGFKMKFLFRWHWGYAWLLLAVYASITYVQYNSVTYILPTLVEIFFIRVVLFLLIKYAKVHLALIKVISIFLVFCILLQLQFVQKSGAFITVLSLWNRDSADFINISVSSYFPFAFFLILFFISRPISESINKKFTVVVSLGSVLLYCGVVYANVHRQPSFSEWRSPLLSIVTTMHNYIVMNRKLDAMKENSSERERIYNEFKHYTIYQPDEKNEELVNKTSRKPNVVVFFVEGMSANIIDYYGGKYKDLTPNIDQLADSSLVFKNYYNHTAATFRGLRGQLTSTYQYIGGTDASAKGLDQLSSEQVVLHTLNKLTTLPNILRDEGYNTYFISPHYQGANLNTMLSSLGFDRVYTRADDTQFKGSATEPLSDKALIDFLIKKTKSNKAPFFIGLYNFGTHLTMNSPDIKYKDGRSIVLNRFHNLDAQVGRYIKYLKESGMSKDTIFVLTSDHASFPAPEFTSVINTKNNYFNDKIPLIIFREGFHHQVIDAKGKNSVNFAPTLLNILNIAKAKNYFMGCSLLDRNCHPVANISAYGDSFFITDQHNVYPEFAVPESLKEQFTKGKEWVWKGYKMTDNAH</sequence>
<feature type="transmembrane region" description="Helical" evidence="6">
    <location>
        <begin position="84"/>
        <end position="105"/>
    </location>
</feature>
<keyword evidence="8" id="KW-0808">Transferase</keyword>
<feature type="transmembrane region" description="Helical" evidence="6">
    <location>
        <begin position="59"/>
        <end position="77"/>
    </location>
</feature>
<dbReference type="CDD" id="cd16015">
    <property type="entry name" value="LTA_synthase"/>
    <property type="match status" value="1"/>
</dbReference>
<evidence type="ECO:0000256" key="1">
    <source>
        <dbReference type="ARBA" id="ARBA00004651"/>
    </source>
</evidence>
<feature type="transmembrane region" description="Helical" evidence="6">
    <location>
        <begin position="157"/>
        <end position="177"/>
    </location>
</feature>
<keyword evidence="5 6" id="KW-0472">Membrane</keyword>
<protein>
    <submittedName>
        <fullName evidence="8">Phosphoglycerol transferase MdoB</fullName>
    </submittedName>
</protein>
<dbReference type="EMBL" id="FOVG01000001">
    <property type="protein sequence ID" value="SFN20879.1"/>
    <property type="molecule type" value="Genomic_DNA"/>
</dbReference>
<dbReference type="GO" id="GO:0016740">
    <property type="term" value="F:transferase activity"/>
    <property type="evidence" value="ECO:0007669"/>
    <property type="project" value="UniProtKB-KW"/>
</dbReference>
<comment type="subcellular location">
    <subcellularLocation>
        <location evidence="1">Cell membrane</location>
        <topology evidence="1">Multi-pass membrane protein</topology>
    </subcellularLocation>
</comment>
<dbReference type="PANTHER" id="PTHR47371">
    <property type="entry name" value="LIPOTEICHOIC ACID SYNTHASE"/>
    <property type="match status" value="1"/>
</dbReference>
<feature type="transmembrane region" description="Helical" evidence="6">
    <location>
        <begin position="12"/>
        <end position="29"/>
    </location>
</feature>
<keyword evidence="3 6" id="KW-0812">Transmembrane</keyword>
<dbReference type="InterPro" id="IPR017850">
    <property type="entry name" value="Alkaline_phosphatase_core_sf"/>
</dbReference>
<keyword evidence="4 6" id="KW-1133">Transmembrane helix</keyword>
<evidence type="ECO:0000256" key="6">
    <source>
        <dbReference type="SAM" id="Phobius"/>
    </source>
</evidence>
<dbReference type="AlphaFoldDB" id="A0A1I4X6Q7"/>